<dbReference type="InterPro" id="IPR027474">
    <property type="entry name" value="L-asparaginase_N"/>
</dbReference>
<proteinExistence type="inferred from homology"/>
<evidence type="ECO:0000259" key="9">
    <source>
        <dbReference type="Pfam" id="PF17763"/>
    </source>
</evidence>
<evidence type="ECO:0000256" key="7">
    <source>
        <dbReference type="PROSITE-ProRule" id="PRU10100"/>
    </source>
</evidence>
<comment type="similarity">
    <text evidence="1">Belongs to the asparaginase 1 family.</text>
</comment>
<dbReference type="AlphaFoldDB" id="A0A7I9UYK5"/>
<feature type="active site" evidence="6">
    <location>
        <position position="14"/>
    </location>
</feature>
<dbReference type="PIRSF" id="PIRSF500176">
    <property type="entry name" value="L_ASNase"/>
    <property type="match status" value="1"/>
</dbReference>
<feature type="active site" evidence="7">
    <location>
        <position position="95"/>
    </location>
</feature>
<dbReference type="Gene3D" id="3.40.50.40">
    <property type="match status" value="1"/>
</dbReference>
<dbReference type="PRINTS" id="PR00139">
    <property type="entry name" value="ASNGLNASE"/>
</dbReference>
<reference evidence="11" key="1">
    <citation type="submission" date="2019-06" db="EMBL/GenBank/DDBJ databases">
        <title>Gordonia isolated from sludge of a wastewater treatment plant.</title>
        <authorList>
            <person name="Tamura T."/>
            <person name="Aoyama K."/>
            <person name="Kang Y."/>
            <person name="Saito S."/>
            <person name="Akiyama N."/>
            <person name="Yazawa K."/>
            <person name="Gonoi T."/>
            <person name="Mikami Y."/>
        </authorList>
    </citation>
    <scope>NUCLEOTIDE SEQUENCE [LARGE SCALE GENOMIC DNA]</scope>
    <source>
        <strain evidence="11">NBRC 107697</strain>
    </source>
</reference>
<keyword evidence="11" id="KW-1185">Reference proteome</keyword>
<dbReference type="PIRSF" id="PIRSF001220">
    <property type="entry name" value="L-ASNase_gatD"/>
    <property type="match status" value="1"/>
</dbReference>
<dbReference type="Pfam" id="PF00710">
    <property type="entry name" value="Asparaginase"/>
    <property type="match status" value="1"/>
</dbReference>
<dbReference type="InterPro" id="IPR040919">
    <property type="entry name" value="Asparaginase_C"/>
</dbReference>
<dbReference type="InterPro" id="IPR006034">
    <property type="entry name" value="Asparaginase/glutaminase-like"/>
</dbReference>
<evidence type="ECO:0000259" key="8">
    <source>
        <dbReference type="Pfam" id="PF00710"/>
    </source>
</evidence>
<name>A0A7I9UYK5_9ACTN</name>
<dbReference type="PROSITE" id="PS00917">
    <property type="entry name" value="ASN_GLN_ASE_2"/>
    <property type="match status" value="1"/>
</dbReference>
<evidence type="ECO:0000256" key="6">
    <source>
        <dbReference type="PROSITE-ProRule" id="PRU10099"/>
    </source>
</evidence>
<dbReference type="PANTHER" id="PTHR11707">
    <property type="entry name" value="L-ASPARAGINASE"/>
    <property type="match status" value="1"/>
</dbReference>
<evidence type="ECO:0000313" key="10">
    <source>
        <dbReference type="EMBL" id="GED98258.1"/>
    </source>
</evidence>
<protein>
    <recommendedName>
        <fullName evidence="2">asparaginase</fullName>
        <ecNumber evidence="2">3.5.1.1</ecNumber>
    </recommendedName>
</protein>
<dbReference type="PROSITE" id="PS00144">
    <property type="entry name" value="ASN_GLN_ASE_1"/>
    <property type="match status" value="1"/>
</dbReference>
<sequence>MASKRIALITTGGTVASHQTAGGAVPVLHSGELVDLARAASDQVGGGTRPEITTIDLMTRDSSALRTGDQFIIATAVVGALADPEVAGVVVTHGTDTMEETAYLVDLYAHDRRPVVFTGAQLPSDRPDADGPANIVAAIACALDPASIGAGVQVVVGGDPQPIRGLFKVNTEALRAYDVVRGDLGRPLIDLPVPAGRTARVDTIALYPGVSPGTIAAAVAQHAAGIVLAATGSGNTHPDITAQVSLAVQQGVVVVVSTRVPYGEVAARYGGGGGAVDLVAAGAIMSAWLRAPQARMALIALRTAGATRDEIVDFFSRSGPPSAT</sequence>
<gene>
    <name evidence="10" type="primary">ansA</name>
    <name evidence="10" type="ORF">nbrc107697_22970</name>
</gene>
<evidence type="ECO:0000256" key="1">
    <source>
        <dbReference type="ARBA" id="ARBA00010518"/>
    </source>
</evidence>
<dbReference type="SFLD" id="SFLDS00057">
    <property type="entry name" value="Glutaminase/Asparaginase"/>
    <property type="match status" value="1"/>
</dbReference>
<dbReference type="Gene3D" id="3.40.50.1170">
    <property type="entry name" value="L-asparaginase, N-terminal domain"/>
    <property type="match status" value="1"/>
</dbReference>
<dbReference type="GO" id="GO:0004067">
    <property type="term" value="F:asparaginase activity"/>
    <property type="evidence" value="ECO:0007669"/>
    <property type="project" value="UniProtKB-UniRule"/>
</dbReference>
<feature type="domain" description="L-asparaginase N-terminal" evidence="8">
    <location>
        <begin position="5"/>
        <end position="179"/>
    </location>
</feature>
<organism evidence="10 11">
    <name type="scientific">Gordonia crocea</name>
    <dbReference type="NCBI Taxonomy" id="589162"/>
    <lineage>
        <taxon>Bacteria</taxon>
        <taxon>Bacillati</taxon>
        <taxon>Actinomycetota</taxon>
        <taxon>Actinomycetes</taxon>
        <taxon>Mycobacteriales</taxon>
        <taxon>Gordoniaceae</taxon>
        <taxon>Gordonia</taxon>
    </lineage>
</organism>
<feature type="domain" description="Asparaginase/glutaminase C-terminal" evidence="9">
    <location>
        <begin position="200"/>
        <end position="315"/>
    </location>
</feature>
<dbReference type="SUPFAM" id="SSF53774">
    <property type="entry name" value="Glutaminase/Asparaginase"/>
    <property type="match status" value="1"/>
</dbReference>
<dbReference type="Proteomes" id="UP000444980">
    <property type="component" value="Unassembled WGS sequence"/>
</dbReference>
<dbReference type="InterPro" id="IPR036152">
    <property type="entry name" value="Asp/glu_Ase-like_sf"/>
</dbReference>
<dbReference type="OrthoDB" id="9788068at2"/>
<dbReference type="GO" id="GO:0006520">
    <property type="term" value="P:amino acid metabolic process"/>
    <property type="evidence" value="ECO:0007669"/>
    <property type="project" value="InterPro"/>
</dbReference>
<dbReference type="InterPro" id="IPR027473">
    <property type="entry name" value="L-asparaginase_C"/>
</dbReference>
<feature type="binding site" evidence="5">
    <location>
        <position position="62"/>
    </location>
    <ligand>
        <name>substrate</name>
    </ligand>
</feature>
<feature type="active site" description="O-isoaspartyl threonine intermediate" evidence="4">
    <location>
        <position position="14"/>
    </location>
</feature>
<dbReference type="SMART" id="SM00870">
    <property type="entry name" value="Asparaginase"/>
    <property type="match status" value="1"/>
</dbReference>
<dbReference type="PROSITE" id="PS51732">
    <property type="entry name" value="ASN_GLN_ASE_3"/>
    <property type="match status" value="1"/>
</dbReference>
<evidence type="ECO:0000256" key="5">
    <source>
        <dbReference type="PIRSR" id="PIRSR001220-2"/>
    </source>
</evidence>
<comment type="catalytic activity">
    <reaction evidence="3">
        <text>L-asparagine + H2O = L-aspartate + NH4(+)</text>
        <dbReference type="Rhea" id="RHEA:21016"/>
        <dbReference type="ChEBI" id="CHEBI:15377"/>
        <dbReference type="ChEBI" id="CHEBI:28938"/>
        <dbReference type="ChEBI" id="CHEBI:29991"/>
        <dbReference type="ChEBI" id="CHEBI:58048"/>
        <dbReference type="EC" id="3.5.1.1"/>
    </reaction>
</comment>
<evidence type="ECO:0000256" key="4">
    <source>
        <dbReference type="PIRSR" id="PIRSR001220-1"/>
    </source>
</evidence>
<dbReference type="PANTHER" id="PTHR11707:SF28">
    <property type="entry name" value="60 KDA LYSOPHOSPHOLIPASE"/>
    <property type="match status" value="1"/>
</dbReference>
<dbReference type="InterPro" id="IPR027475">
    <property type="entry name" value="Asparaginase/glutaminase_AS2"/>
</dbReference>
<dbReference type="RefSeq" id="WP_161927469.1">
    <property type="nucleotide sequence ID" value="NZ_BJOU01000001.1"/>
</dbReference>
<accession>A0A7I9UYK5</accession>
<dbReference type="Pfam" id="PF17763">
    <property type="entry name" value="Asparaginase_C"/>
    <property type="match status" value="1"/>
</dbReference>
<dbReference type="EC" id="3.5.1.1" evidence="2"/>
<evidence type="ECO:0000313" key="11">
    <source>
        <dbReference type="Proteomes" id="UP000444980"/>
    </source>
</evidence>
<evidence type="ECO:0000256" key="3">
    <source>
        <dbReference type="ARBA" id="ARBA00049366"/>
    </source>
</evidence>
<feature type="binding site" evidence="5">
    <location>
        <begin position="95"/>
        <end position="96"/>
    </location>
    <ligand>
        <name>substrate</name>
    </ligand>
</feature>
<evidence type="ECO:0000256" key="2">
    <source>
        <dbReference type="ARBA" id="ARBA00012920"/>
    </source>
</evidence>
<dbReference type="InterPro" id="IPR020827">
    <property type="entry name" value="Asparaginase/glutaminase_AS1"/>
</dbReference>
<dbReference type="InterPro" id="IPR037152">
    <property type="entry name" value="L-asparaginase_N_sf"/>
</dbReference>
<dbReference type="EMBL" id="BJOU01000001">
    <property type="protein sequence ID" value="GED98258.1"/>
    <property type="molecule type" value="Genomic_DNA"/>
</dbReference>
<comment type="caution">
    <text evidence="10">The sequence shown here is derived from an EMBL/GenBank/DDBJ whole genome shotgun (WGS) entry which is preliminary data.</text>
</comment>